<organism evidence="2 3">
    <name type="scientific">Pseudocalidococcus azoricus BACA0444</name>
    <dbReference type="NCBI Taxonomy" id="2918990"/>
    <lineage>
        <taxon>Bacteria</taxon>
        <taxon>Bacillati</taxon>
        <taxon>Cyanobacteriota</taxon>
        <taxon>Cyanophyceae</taxon>
        <taxon>Acaryochloridales</taxon>
        <taxon>Thermosynechococcaceae</taxon>
        <taxon>Pseudocalidococcus</taxon>
        <taxon>Pseudocalidococcus azoricus</taxon>
    </lineage>
</organism>
<dbReference type="EC" id="2.4.-.-" evidence="2"/>
<dbReference type="SUPFAM" id="SSF53448">
    <property type="entry name" value="Nucleotide-diphospho-sugar transferases"/>
    <property type="match status" value="1"/>
</dbReference>
<dbReference type="Proteomes" id="UP001268256">
    <property type="component" value="Unassembled WGS sequence"/>
</dbReference>
<dbReference type="RefSeq" id="WP_322878409.1">
    <property type="nucleotide sequence ID" value="NZ_JAVMIP010000009.1"/>
</dbReference>
<dbReference type="Pfam" id="PF00535">
    <property type="entry name" value="Glycos_transf_2"/>
    <property type="match status" value="1"/>
</dbReference>
<keyword evidence="2" id="KW-0808">Transferase</keyword>
<feature type="domain" description="Glycosyltransferase 2-like" evidence="1">
    <location>
        <begin position="7"/>
        <end position="114"/>
    </location>
</feature>
<accession>A0AAE4FUJ9</accession>
<proteinExistence type="predicted"/>
<sequence length="249" mass="29087">MTLPLISVIIPVYNGEHFLAEALASIHAQNYDPLELIVVDDGSMDNSAEIAKADSRVRYFYQENQGQAVARNNGIIQAKGDLITFLDQDDVWPKGSLINLVEILQKMPDVALVHGLVQEYNYCLDDSKFYISDRIPYWHVNLGSALFRKSIFFKVGLLSDGLKGCDDIEWFMRAWYQEVPNYSLEKVTLHYRRHDNNMTWDTITIKKGIMRVYYEHIQYNRQNLQLSHNKQSFLEYIGFNKYFKNNQKK</sequence>
<evidence type="ECO:0000259" key="1">
    <source>
        <dbReference type="Pfam" id="PF00535"/>
    </source>
</evidence>
<dbReference type="CDD" id="cd00761">
    <property type="entry name" value="Glyco_tranf_GTA_type"/>
    <property type="match status" value="1"/>
</dbReference>
<dbReference type="Gene3D" id="3.90.550.10">
    <property type="entry name" value="Spore Coat Polysaccharide Biosynthesis Protein SpsA, Chain A"/>
    <property type="match status" value="1"/>
</dbReference>
<dbReference type="AlphaFoldDB" id="A0AAE4FUJ9"/>
<gene>
    <name evidence="2" type="ORF">RIF25_10115</name>
</gene>
<dbReference type="PANTHER" id="PTHR22916:SF3">
    <property type="entry name" value="UDP-GLCNAC:BETAGAL BETA-1,3-N-ACETYLGLUCOSAMINYLTRANSFERASE-LIKE PROTEIN 1"/>
    <property type="match status" value="1"/>
</dbReference>
<reference evidence="3" key="1">
    <citation type="submission" date="2023-07" db="EMBL/GenBank/DDBJ databases">
        <authorList>
            <person name="Luz R."/>
            <person name="Cordeiro R."/>
            <person name="Fonseca A."/>
            <person name="Goncalves V."/>
        </authorList>
    </citation>
    <scope>NUCLEOTIDE SEQUENCE [LARGE SCALE GENOMIC DNA]</scope>
    <source>
        <strain evidence="3">BACA0444</strain>
    </source>
</reference>
<dbReference type="EMBL" id="JAVMIP010000009">
    <property type="protein sequence ID" value="MDS3861160.1"/>
    <property type="molecule type" value="Genomic_DNA"/>
</dbReference>
<evidence type="ECO:0000313" key="2">
    <source>
        <dbReference type="EMBL" id="MDS3861160.1"/>
    </source>
</evidence>
<keyword evidence="2" id="KW-0328">Glycosyltransferase</keyword>
<dbReference type="InterPro" id="IPR001173">
    <property type="entry name" value="Glyco_trans_2-like"/>
</dbReference>
<protein>
    <submittedName>
        <fullName evidence="2">Glycosyltransferase family A protein</fullName>
        <ecNumber evidence="2">2.4.-.-</ecNumber>
    </submittedName>
</protein>
<evidence type="ECO:0000313" key="3">
    <source>
        <dbReference type="Proteomes" id="UP001268256"/>
    </source>
</evidence>
<dbReference type="InterPro" id="IPR029044">
    <property type="entry name" value="Nucleotide-diphossugar_trans"/>
</dbReference>
<keyword evidence="3" id="KW-1185">Reference proteome</keyword>
<dbReference type="PANTHER" id="PTHR22916">
    <property type="entry name" value="GLYCOSYLTRANSFERASE"/>
    <property type="match status" value="1"/>
</dbReference>
<comment type="caution">
    <text evidence="2">The sequence shown here is derived from an EMBL/GenBank/DDBJ whole genome shotgun (WGS) entry which is preliminary data.</text>
</comment>
<dbReference type="GO" id="GO:0016758">
    <property type="term" value="F:hexosyltransferase activity"/>
    <property type="evidence" value="ECO:0007669"/>
    <property type="project" value="UniProtKB-ARBA"/>
</dbReference>
<name>A0AAE4FUJ9_9CYAN</name>